<accession>A0A5J4S4M6</accession>
<name>A0A5J4S4M6_9ZZZZ</name>
<protein>
    <submittedName>
        <fullName evidence="1">Uncharacterized protein</fullName>
    </submittedName>
</protein>
<organism evidence="1">
    <name type="scientific">termite gut metagenome</name>
    <dbReference type="NCBI Taxonomy" id="433724"/>
    <lineage>
        <taxon>unclassified sequences</taxon>
        <taxon>metagenomes</taxon>
        <taxon>organismal metagenomes</taxon>
    </lineage>
</organism>
<gene>
    <name evidence="1" type="ORF">EZS27_011676</name>
</gene>
<sequence>MKLKPNSLVDHFKGQNGDISVFMKNGEQITRSINREPKNPRTPKQMAQRVQYANLVRTFKVMATSLRGSYQEIPKIQSYYNHFLQTNLGHIKVYLTKEESKQKACVVAPYQISEGLLDPIQITTQADILLTSIRLPQAFTITPVTTVGQFSIALLSVNPSVRRGDQLTIVHNLQTLIEPTNIPRMSMRLHYVVINTESTDILYEQVPQSLYYVNNGYIATDANAEMGGIAYIWSRQDPNHPNKALLSPQSIVLTPGNTIYQKYSSETKKQEAIKSYGSTPVTNYSVPGSTGKQDEEDIYFSVTNVTLNGTFVPKGSGEFTLTAGNIFEIKGNKLTEVELNANILIGGPTTSPTTVALSAVGTITTTSDTLITISVTMNGKINHLLRADTSVIIYNFS</sequence>
<dbReference type="EMBL" id="SNRY01000459">
    <property type="protein sequence ID" value="KAA6340455.1"/>
    <property type="molecule type" value="Genomic_DNA"/>
</dbReference>
<proteinExistence type="predicted"/>
<reference evidence="1" key="1">
    <citation type="submission" date="2019-03" db="EMBL/GenBank/DDBJ databases">
        <title>Single cell metagenomics reveals metabolic interactions within the superorganism composed of flagellate Streblomastix strix and complex community of Bacteroidetes bacteria on its surface.</title>
        <authorList>
            <person name="Treitli S.C."/>
            <person name="Kolisko M."/>
            <person name="Husnik F."/>
            <person name="Keeling P."/>
            <person name="Hampl V."/>
        </authorList>
    </citation>
    <scope>NUCLEOTIDE SEQUENCE</scope>
    <source>
        <strain evidence="1">STM</strain>
    </source>
</reference>
<evidence type="ECO:0000313" key="1">
    <source>
        <dbReference type="EMBL" id="KAA6340455.1"/>
    </source>
</evidence>
<dbReference type="AlphaFoldDB" id="A0A5J4S4M6"/>
<comment type="caution">
    <text evidence="1">The sequence shown here is derived from an EMBL/GenBank/DDBJ whole genome shotgun (WGS) entry which is preliminary data.</text>
</comment>